<keyword evidence="2" id="KW-1185">Reference proteome</keyword>
<name>A0ABR5PLW9_9LACO</name>
<proteinExistence type="predicted"/>
<evidence type="ECO:0008006" key="3">
    <source>
        <dbReference type="Google" id="ProtNLM"/>
    </source>
</evidence>
<comment type="caution">
    <text evidence="1">The sequence shown here is derived from an EMBL/GenBank/DDBJ whole genome shotgun (WGS) entry which is preliminary data.</text>
</comment>
<accession>A0ABR5PLW9</accession>
<dbReference type="InterPro" id="IPR006517">
    <property type="entry name" value="Phage_terminase_lsu-like_C"/>
</dbReference>
<evidence type="ECO:0000313" key="2">
    <source>
        <dbReference type="Proteomes" id="UP000051217"/>
    </source>
</evidence>
<organism evidence="1 2">
    <name type="scientific">Ligilactobacillus acidipiscis DSM 15836</name>
    <dbReference type="NCBI Taxonomy" id="1423716"/>
    <lineage>
        <taxon>Bacteria</taxon>
        <taxon>Bacillati</taxon>
        <taxon>Bacillota</taxon>
        <taxon>Bacilli</taxon>
        <taxon>Lactobacillales</taxon>
        <taxon>Lactobacillaceae</taxon>
        <taxon>Ligilactobacillus</taxon>
    </lineage>
</organism>
<gene>
    <name evidence="1" type="ORF">FC65_GL000646</name>
</gene>
<evidence type="ECO:0000313" key="1">
    <source>
        <dbReference type="EMBL" id="KRM30311.1"/>
    </source>
</evidence>
<dbReference type="EMBL" id="AZFI01000017">
    <property type="protein sequence ID" value="KRM30311.1"/>
    <property type="molecule type" value="Genomic_DNA"/>
</dbReference>
<dbReference type="Proteomes" id="UP000051217">
    <property type="component" value="Unassembled WGS sequence"/>
</dbReference>
<dbReference type="NCBIfam" id="TIGR01630">
    <property type="entry name" value="psiM2_ORF9"/>
    <property type="match status" value="1"/>
</dbReference>
<reference evidence="1 2" key="1">
    <citation type="journal article" date="2015" name="Genome Announc.">
        <title>Expanding the biotechnology potential of lactobacilli through comparative genomics of 213 strains and associated genera.</title>
        <authorList>
            <person name="Sun Z."/>
            <person name="Harris H.M."/>
            <person name="McCann A."/>
            <person name="Guo C."/>
            <person name="Argimon S."/>
            <person name="Zhang W."/>
            <person name="Yang X."/>
            <person name="Jeffery I.B."/>
            <person name="Cooney J.C."/>
            <person name="Kagawa T.F."/>
            <person name="Liu W."/>
            <person name="Song Y."/>
            <person name="Salvetti E."/>
            <person name="Wrobel A."/>
            <person name="Rasinkangas P."/>
            <person name="Parkhill J."/>
            <person name="Rea M.C."/>
            <person name="O'Sullivan O."/>
            <person name="Ritari J."/>
            <person name="Douillard F.P."/>
            <person name="Paul Ross R."/>
            <person name="Yang R."/>
            <person name="Briner A.E."/>
            <person name="Felis G.E."/>
            <person name="de Vos W.M."/>
            <person name="Barrangou R."/>
            <person name="Klaenhammer T.R."/>
            <person name="Caufield P.W."/>
            <person name="Cui Y."/>
            <person name="Zhang H."/>
            <person name="O'Toole P.W."/>
        </authorList>
    </citation>
    <scope>NUCLEOTIDE SEQUENCE [LARGE SCALE GENOMIC DNA]</scope>
    <source>
        <strain evidence="1 2">DSM 15836</strain>
    </source>
</reference>
<protein>
    <recommendedName>
        <fullName evidence="3">Terminase large subunit</fullName>
    </recommendedName>
</protein>
<sequence length="370" mass="42354">MFSKNVRNAIQELKADESIPVYSDVFPSTKIKYGDGSMNLWSLEGGYNNYLATSPKGTATGFGANIMIIDDLIKSAEEAMNANVLEQHWEWFTNTMLSRLESCGKIVVVMTRWRSQDLAGRVMDEMPKQGYKVKTIMMRAMQSDGTMLCDDVLSRKEYDRKVAVLSPEIAAANYQQEPIDTKGALIPYVKTYTERPQFEAILSYCDTADEGSDNYANFIFGVTPEKEAYILDAIYTKEPMEVTEPLTVQKYMEHNVNFALIESNNGGRGFARNVIDKMNKQGWNKTVVKWFHQTGNKNARILSNASWVVEHVYFPSNWGTRWPRLYKDTMHYQREGKNEHDDNLDALVGICEMLTGQRVSDDERKHRTLF</sequence>